<dbReference type="Pfam" id="PF01546">
    <property type="entry name" value="Peptidase_M20"/>
    <property type="match status" value="1"/>
</dbReference>
<gene>
    <name evidence="3" type="ORF">ACFSQJ_12735</name>
</gene>
<protein>
    <submittedName>
        <fullName evidence="3">Amidohydrolase</fullName>
    </submittedName>
</protein>
<reference evidence="4" key="1">
    <citation type="journal article" date="2019" name="Int. J. Syst. Evol. Microbiol.">
        <title>The Global Catalogue of Microorganisms (GCM) 10K type strain sequencing project: providing services to taxonomists for standard genome sequencing and annotation.</title>
        <authorList>
            <consortium name="The Broad Institute Genomics Platform"/>
            <consortium name="The Broad Institute Genome Sequencing Center for Infectious Disease"/>
            <person name="Wu L."/>
            <person name="Ma J."/>
        </authorList>
    </citation>
    <scope>NUCLEOTIDE SEQUENCE [LARGE SCALE GENOMIC DNA]</scope>
    <source>
        <strain evidence="4">KCTC 52368</strain>
    </source>
</reference>
<comment type="caution">
    <text evidence="3">The sequence shown here is derived from an EMBL/GenBank/DDBJ whole genome shotgun (WGS) entry which is preliminary data.</text>
</comment>
<dbReference type="RefSeq" id="WP_377767310.1">
    <property type="nucleotide sequence ID" value="NZ_JBHULB010000016.1"/>
</dbReference>
<keyword evidence="4" id="KW-1185">Reference proteome</keyword>
<dbReference type="PIRSF" id="PIRSF005962">
    <property type="entry name" value="Pept_M20D_amidohydro"/>
    <property type="match status" value="1"/>
</dbReference>
<name>A0ABW5MXG8_9FLAO</name>
<keyword evidence="1" id="KW-0378">Hydrolase</keyword>
<dbReference type="Gene3D" id="3.30.70.360">
    <property type="match status" value="1"/>
</dbReference>
<dbReference type="PANTHER" id="PTHR11014">
    <property type="entry name" value="PEPTIDASE M20 FAMILY MEMBER"/>
    <property type="match status" value="1"/>
</dbReference>
<dbReference type="PANTHER" id="PTHR11014:SF63">
    <property type="entry name" value="METALLOPEPTIDASE, PUTATIVE (AFU_ORTHOLOGUE AFUA_6G09600)-RELATED"/>
    <property type="match status" value="1"/>
</dbReference>
<dbReference type="SUPFAM" id="SSF53187">
    <property type="entry name" value="Zn-dependent exopeptidases"/>
    <property type="match status" value="1"/>
</dbReference>
<dbReference type="EMBL" id="JBHULB010000016">
    <property type="protein sequence ID" value="MFD2587804.1"/>
    <property type="molecule type" value="Genomic_DNA"/>
</dbReference>
<dbReference type="NCBIfam" id="TIGR01891">
    <property type="entry name" value="amidohydrolases"/>
    <property type="match status" value="1"/>
</dbReference>
<evidence type="ECO:0000313" key="4">
    <source>
        <dbReference type="Proteomes" id="UP001597526"/>
    </source>
</evidence>
<evidence type="ECO:0000256" key="1">
    <source>
        <dbReference type="ARBA" id="ARBA00022801"/>
    </source>
</evidence>
<evidence type="ECO:0000313" key="3">
    <source>
        <dbReference type="EMBL" id="MFD2587804.1"/>
    </source>
</evidence>
<dbReference type="Proteomes" id="UP001597526">
    <property type="component" value="Unassembled WGS sequence"/>
</dbReference>
<dbReference type="Gene3D" id="3.40.630.10">
    <property type="entry name" value="Zn peptidases"/>
    <property type="match status" value="1"/>
</dbReference>
<evidence type="ECO:0000259" key="2">
    <source>
        <dbReference type="Pfam" id="PF07687"/>
    </source>
</evidence>
<organism evidence="3 4">
    <name type="scientific">Croceitalea marina</name>
    <dbReference type="NCBI Taxonomy" id="1775166"/>
    <lineage>
        <taxon>Bacteria</taxon>
        <taxon>Pseudomonadati</taxon>
        <taxon>Bacteroidota</taxon>
        <taxon>Flavobacteriia</taxon>
        <taxon>Flavobacteriales</taxon>
        <taxon>Flavobacteriaceae</taxon>
        <taxon>Croceitalea</taxon>
    </lineage>
</organism>
<feature type="domain" description="Peptidase M20 dimerisation" evidence="2">
    <location>
        <begin position="252"/>
        <end position="345"/>
    </location>
</feature>
<dbReference type="InterPro" id="IPR036264">
    <property type="entry name" value="Bact_exopeptidase_dim_dom"/>
</dbReference>
<dbReference type="InterPro" id="IPR011650">
    <property type="entry name" value="Peptidase_M20_dimer"/>
</dbReference>
<dbReference type="InterPro" id="IPR002933">
    <property type="entry name" value="Peptidase_M20"/>
</dbReference>
<proteinExistence type="predicted"/>
<accession>A0ABW5MXG8</accession>
<dbReference type="Pfam" id="PF07687">
    <property type="entry name" value="M20_dimer"/>
    <property type="match status" value="1"/>
</dbReference>
<sequence>MIKFFRRIHNPKHIKEMKIKTNKSNLKYPLKMLSLFVFMLYSTLTLSQIKDYSEEVTKKADKIEQKVIDWRHDIHQNPELGNREFRTAALVAKHLESLGIDVQTKVGVTGVVGILKGDKPGPVVALRADMDALPVEEKNDLAFASKVKTMYNGNETSVMHACGHDGHVAILMGVAEILSEMKSNLKGTVKFIFQPAEEGAPKGEEGGADLMTKEGVLENPKVDVIFGLHMDALNEVGKILYRPAGIMASVNDMKITVKGKPSHGAYPWAGIDPIVVSAQIITSLQTIVSRNVTLTNNAAVVTIGAINGGNRSNVIPEQVEMLGTIRTLTNEDEAYVLKRIREIAELTAQAAGATATVELPYSMRFPVTFNNEKLTKMMLPTLEKTAGKENVILIPAETGAEDFSYFAQKVPGLYFLVGATTIGRDKKTVGDHHTPQFLMDDSSFKIGVNAMCNLVFDYMELNSK</sequence>
<dbReference type="SUPFAM" id="SSF55031">
    <property type="entry name" value="Bacterial exopeptidase dimerisation domain"/>
    <property type="match status" value="1"/>
</dbReference>
<dbReference type="InterPro" id="IPR017439">
    <property type="entry name" value="Amidohydrolase"/>
</dbReference>